<accession>A0A5E4GPR3</accession>
<dbReference type="Proteomes" id="UP000327085">
    <property type="component" value="Unassembled WGS sequence"/>
</dbReference>
<protein>
    <submittedName>
        <fullName evidence="1">Uncharacterized protein</fullName>
    </submittedName>
</protein>
<organism evidence="1 2">
    <name type="scientific">Prunus dulcis</name>
    <name type="common">Almond</name>
    <name type="synonym">Amygdalus dulcis</name>
    <dbReference type="NCBI Taxonomy" id="3755"/>
    <lineage>
        <taxon>Eukaryota</taxon>
        <taxon>Viridiplantae</taxon>
        <taxon>Streptophyta</taxon>
        <taxon>Embryophyta</taxon>
        <taxon>Tracheophyta</taxon>
        <taxon>Spermatophyta</taxon>
        <taxon>Magnoliopsida</taxon>
        <taxon>eudicotyledons</taxon>
        <taxon>Gunneridae</taxon>
        <taxon>Pentapetalae</taxon>
        <taxon>rosids</taxon>
        <taxon>fabids</taxon>
        <taxon>Rosales</taxon>
        <taxon>Rosaceae</taxon>
        <taxon>Amygdaloideae</taxon>
        <taxon>Amygdaleae</taxon>
        <taxon>Prunus</taxon>
    </lineage>
</organism>
<reference evidence="2" key="1">
    <citation type="journal article" date="2020" name="Plant J.">
        <title>Transposons played a major role in the diversification between the closely related almond and peach genomes: results from the almond genome sequence.</title>
        <authorList>
            <person name="Alioto T."/>
            <person name="Alexiou K.G."/>
            <person name="Bardil A."/>
            <person name="Barteri F."/>
            <person name="Castanera R."/>
            <person name="Cruz F."/>
            <person name="Dhingra A."/>
            <person name="Duval H."/>
            <person name="Fernandez I Marti A."/>
            <person name="Frias L."/>
            <person name="Galan B."/>
            <person name="Garcia J.L."/>
            <person name="Howad W."/>
            <person name="Gomez-Garrido J."/>
            <person name="Gut M."/>
            <person name="Julca I."/>
            <person name="Morata J."/>
            <person name="Puigdomenech P."/>
            <person name="Ribeca P."/>
            <person name="Rubio Cabetas M.J."/>
            <person name="Vlasova A."/>
            <person name="Wirthensohn M."/>
            <person name="Garcia-Mas J."/>
            <person name="Gabaldon T."/>
            <person name="Casacuberta J.M."/>
            <person name="Arus P."/>
        </authorList>
    </citation>
    <scope>NUCLEOTIDE SEQUENCE [LARGE SCALE GENOMIC DNA]</scope>
    <source>
        <strain evidence="2">cv. Texas</strain>
    </source>
</reference>
<evidence type="ECO:0000313" key="2">
    <source>
        <dbReference type="Proteomes" id="UP000327085"/>
    </source>
</evidence>
<sequence>MELEELGKRFRSKLMLSEKELEEIHGLPPLNITVAAVNWCLDQAGAGGGQIERGGMHRKRGSDGLFSNINYSRTIVLRVDVLAILQVHVRLDWMRMGLKGMDGLTSISLNWRPSRSCEAESLDSPGDNHHLNRMVAIARLGNKGELWISELEEKAAHWSRDEGSSTRDRISYFSPRGKEGAVIEALLGFPFKA</sequence>
<dbReference type="AlphaFoldDB" id="A0A5E4GPR3"/>
<dbReference type="Gramene" id="VVA41601">
    <property type="protein sequence ID" value="VVA41601"/>
    <property type="gene ID" value="Prudul26B020291"/>
</dbReference>
<dbReference type="EMBL" id="CABIKO010001386">
    <property type="protein sequence ID" value="VVA41601.1"/>
    <property type="molecule type" value="Genomic_DNA"/>
</dbReference>
<gene>
    <name evidence="1" type="ORF">ALMOND_2B020291</name>
</gene>
<name>A0A5E4GPR3_PRUDU</name>
<dbReference type="InParanoid" id="A0A5E4GPR3"/>
<evidence type="ECO:0000313" key="1">
    <source>
        <dbReference type="EMBL" id="VVA41601.1"/>
    </source>
</evidence>
<proteinExistence type="predicted"/>